<accession>A0A2I1NCE2</accession>
<feature type="domain" description="HTH arsR-type" evidence="4">
    <location>
        <begin position="33"/>
        <end position="125"/>
    </location>
</feature>
<dbReference type="InterPro" id="IPR036388">
    <property type="entry name" value="WH-like_DNA-bd_sf"/>
</dbReference>
<dbReference type="PRINTS" id="PR00778">
    <property type="entry name" value="HTHARSR"/>
</dbReference>
<dbReference type="InterPro" id="IPR018334">
    <property type="entry name" value="ArsR_HTH"/>
</dbReference>
<evidence type="ECO:0000256" key="1">
    <source>
        <dbReference type="ARBA" id="ARBA00023015"/>
    </source>
</evidence>
<dbReference type="RefSeq" id="WP_101636508.1">
    <property type="nucleotide sequence ID" value="NZ_CAUPEY010000006.1"/>
</dbReference>
<dbReference type="PANTHER" id="PTHR43132">
    <property type="entry name" value="ARSENICAL RESISTANCE OPERON REPRESSOR ARSR-RELATED"/>
    <property type="match status" value="1"/>
</dbReference>
<keyword evidence="3" id="KW-0804">Transcription</keyword>
<dbReference type="InterPro" id="IPR001845">
    <property type="entry name" value="HTH_ArsR_DNA-bd_dom"/>
</dbReference>
<reference evidence="5 6" key="1">
    <citation type="submission" date="2017-12" db="EMBL/GenBank/DDBJ databases">
        <title>Phylogenetic diversity of female urinary microbiome.</title>
        <authorList>
            <person name="Thomas-White K."/>
            <person name="Wolfe A.J."/>
        </authorList>
    </citation>
    <scope>NUCLEOTIDE SEQUENCE [LARGE SCALE GENOMIC DNA]</scope>
    <source>
        <strain evidence="5 6">UMB0112</strain>
    </source>
</reference>
<dbReference type="PROSITE" id="PS50987">
    <property type="entry name" value="HTH_ARSR_2"/>
    <property type="match status" value="1"/>
</dbReference>
<dbReference type="SUPFAM" id="SSF46785">
    <property type="entry name" value="Winged helix' DNA-binding domain"/>
    <property type="match status" value="1"/>
</dbReference>
<dbReference type="Proteomes" id="UP000234639">
    <property type="component" value="Unassembled WGS sequence"/>
</dbReference>
<dbReference type="CDD" id="cd00090">
    <property type="entry name" value="HTH_ARSR"/>
    <property type="match status" value="1"/>
</dbReference>
<sequence length="125" mass="14474">MDKKEKILEDDQEICESVVIHKEVVENTKTKMPDDTSLNELADFFKIFGDSTRVRILWALSLNQMCVCDIAALLNMSQSSISHQLRVLKQNKFVKNRRDGKVVYYSLLDEHISYILKQGLTHISE</sequence>
<dbReference type="InterPro" id="IPR036390">
    <property type="entry name" value="WH_DNA-bd_sf"/>
</dbReference>
<evidence type="ECO:0000259" key="4">
    <source>
        <dbReference type="PROSITE" id="PS50987"/>
    </source>
</evidence>
<evidence type="ECO:0000256" key="3">
    <source>
        <dbReference type="ARBA" id="ARBA00023163"/>
    </source>
</evidence>
<dbReference type="EMBL" id="PKHU01000001">
    <property type="protein sequence ID" value="PKZ30025.1"/>
    <property type="molecule type" value="Genomic_DNA"/>
</dbReference>
<dbReference type="PANTHER" id="PTHR43132:SF6">
    <property type="entry name" value="HTH-TYPE TRANSCRIPTIONAL REPRESSOR CZRA"/>
    <property type="match status" value="1"/>
</dbReference>
<dbReference type="GO" id="GO:0003700">
    <property type="term" value="F:DNA-binding transcription factor activity"/>
    <property type="evidence" value="ECO:0007669"/>
    <property type="project" value="InterPro"/>
</dbReference>
<dbReference type="GO" id="GO:0003677">
    <property type="term" value="F:DNA binding"/>
    <property type="evidence" value="ECO:0007669"/>
    <property type="project" value="UniProtKB-KW"/>
</dbReference>
<protein>
    <submittedName>
        <fullName evidence="5">Transcriptional regulator</fullName>
    </submittedName>
</protein>
<name>A0A2I1NCE2_9BACT</name>
<dbReference type="Gene3D" id="1.10.10.10">
    <property type="entry name" value="Winged helix-like DNA-binding domain superfamily/Winged helix DNA-binding domain"/>
    <property type="match status" value="1"/>
</dbReference>
<comment type="caution">
    <text evidence="5">The sequence shown here is derived from an EMBL/GenBank/DDBJ whole genome shotgun (WGS) entry which is preliminary data.</text>
</comment>
<dbReference type="SMART" id="SM00418">
    <property type="entry name" value="HTH_ARSR"/>
    <property type="match status" value="1"/>
</dbReference>
<dbReference type="NCBIfam" id="NF033788">
    <property type="entry name" value="HTH_metalloreg"/>
    <property type="match status" value="1"/>
</dbReference>
<dbReference type="Pfam" id="PF01022">
    <property type="entry name" value="HTH_5"/>
    <property type="match status" value="1"/>
</dbReference>
<evidence type="ECO:0000256" key="2">
    <source>
        <dbReference type="ARBA" id="ARBA00023125"/>
    </source>
</evidence>
<dbReference type="InterPro" id="IPR011991">
    <property type="entry name" value="ArsR-like_HTH"/>
</dbReference>
<dbReference type="AlphaFoldDB" id="A0A2I1NCE2"/>
<proteinExistence type="predicted"/>
<dbReference type="PROSITE" id="PS00846">
    <property type="entry name" value="HTH_ARSR_1"/>
    <property type="match status" value="1"/>
</dbReference>
<keyword evidence="2" id="KW-0238">DNA-binding</keyword>
<dbReference type="InterPro" id="IPR051011">
    <property type="entry name" value="Metal_resp_trans_reg"/>
</dbReference>
<evidence type="ECO:0000313" key="5">
    <source>
        <dbReference type="EMBL" id="PKZ30025.1"/>
    </source>
</evidence>
<gene>
    <name evidence="5" type="ORF">CYJ41_00880</name>
</gene>
<keyword evidence="1" id="KW-0805">Transcription regulation</keyword>
<organism evidence="5 6">
    <name type="scientific">Campylobacter ureolyticus</name>
    <dbReference type="NCBI Taxonomy" id="827"/>
    <lineage>
        <taxon>Bacteria</taxon>
        <taxon>Pseudomonadati</taxon>
        <taxon>Campylobacterota</taxon>
        <taxon>Epsilonproteobacteria</taxon>
        <taxon>Campylobacterales</taxon>
        <taxon>Campylobacteraceae</taxon>
        <taxon>Campylobacter</taxon>
    </lineage>
</organism>
<evidence type="ECO:0000313" key="6">
    <source>
        <dbReference type="Proteomes" id="UP000234639"/>
    </source>
</evidence>